<feature type="compositionally biased region" description="Low complexity" evidence="6">
    <location>
        <begin position="84"/>
        <end position="98"/>
    </location>
</feature>
<feature type="transmembrane region" description="Helical" evidence="7">
    <location>
        <begin position="299"/>
        <end position="322"/>
    </location>
</feature>
<evidence type="ECO:0000256" key="7">
    <source>
        <dbReference type="SAM" id="Phobius"/>
    </source>
</evidence>
<comment type="subcellular location">
    <subcellularLocation>
        <location evidence="1">Membrane</location>
        <topology evidence="1">Multi-pass membrane protein</topology>
    </subcellularLocation>
</comment>
<dbReference type="Gene3D" id="1.20.1250.20">
    <property type="entry name" value="MFS general substrate transporter like domains"/>
    <property type="match status" value="2"/>
</dbReference>
<dbReference type="SUPFAM" id="SSF103473">
    <property type="entry name" value="MFS general substrate transporter"/>
    <property type="match status" value="1"/>
</dbReference>
<feature type="compositionally biased region" description="Polar residues" evidence="6">
    <location>
        <begin position="34"/>
        <end position="55"/>
    </location>
</feature>
<dbReference type="OrthoDB" id="2985014at2759"/>
<feature type="compositionally biased region" description="Polar residues" evidence="6">
    <location>
        <begin position="103"/>
        <end position="112"/>
    </location>
</feature>
<feature type="transmembrane region" description="Helical" evidence="7">
    <location>
        <begin position="407"/>
        <end position="428"/>
    </location>
</feature>
<feature type="transmembrane region" description="Helical" evidence="7">
    <location>
        <begin position="138"/>
        <end position="157"/>
    </location>
</feature>
<dbReference type="InterPro" id="IPR020846">
    <property type="entry name" value="MFS_dom"/>
</dbReference>
<sequence length="630" mass="67935">MERPGLLSAGPGETSQPWSRAAAPASRALGRGNFTDTSDEPSSAQMLTPRSSSGSGEEKDGAHGEAIEMQQFDGGPGRSRQRRSSPSSSSSSSSSSSPALSVFSDTDATRSPSPVAARRWPYSADEERAVVRKFDRRLVLFVAMLYMLSFLDRSNIGNARVAGLEADLQTTPPRDDWYEWALSAFYVTYISFEWMALLWHYIPAHAYVAALVAGWGLAASLQAVAGSYPWLVAMRVLLGIGEAGFAGIPLYLAQFFKRDELAVRTAMFIAAAPLATTFAASLAWAIMALGRHAASPIAAWRLLFLVEGFPSILMAVVAWRVLPDAPDKAHYLTRREKTLARLRLARGSTAPPATSNAASSSHGGLLGVLVDPTTWITAAMFFLTNMAYSSLPVFLPTILTEMGHDAVSAQALAAPPYLAAFLLVLATAHVSDRTRARSPLLIAHALASAVGYGVLSLGASKTLRRTSLVRYLAVYPAAIGFFNVVVLLIAWNLNNQRGARRQGGAFALFQVVGQCGPLVGTRLYPNADAPLFLRGMRTMAAAMLGVAVLAVVLTVVLRRRNARLNAAESKQRATDEDQQDGERDDGDEDDEDEEGGGGHDEEEGLVGRSRQKKRRQANLGEDEVPFRYML</sequence>
<feature type="compositionally biased region" description="Basic and acidic residues" evidence="6">
    <location>
        <begin position="56"/>
        <end position="66"/>
    </location>
</feature>
<dbReference type="VEuPathDB" id="FungiDB:SPBR_02560"/>
<feature type="transmembrane region" description="Helical" evidence="7">
    <location>
        <begin position="375"/>
        <end position="395"/>
    </location>
</feature>
<dbReference type="PROSITE" id="PS50850">
    <property type="entry name" value="MFS"/>
    <property type="match status" value="1"/>
</dbReference>
<feature type="region of interest" description="Disordered" evidence="6">
    <location>
        <begin position="1"/>
        <end position="118"/>
    </location>
</feature>
<dbReference type="PANTHER" id="PTHR43791:SF27">
    <property type="entry name" value="TRANSPORTER, PUTATIVE (AFU_ORTHOLOGUE AFUA_2G15730)-RELATED"/>
    <property type="match status" value="1"/>
</dbReference>
<dbReference type="GeneID" id="63675784"/>
<accession>A0A0C2J7L9</accession>
<keyword evidence="3 7" id="KW-0812">Transmembrane</keyword>
<reference evidence="9 10" key="1">
    <citation type="journal article" date="2014" name="BMC Genomics">
        <title>Comparative genomics of the major fungal agents of human and animal Sporotrichosis: Sporothrix schenckii and Sporothrix brasiliensis.</title>
        <authorList>
            <person name="Teixeira M.M."/>
            <person name="de Almeida L.G."/>
            <person name="Kubitschek-Barreira P."/>
            <person name="Alves F.L."/>
            <person name="Kioshima E.S."/>
            <person name="Abadio A.K."/>
            <person name="Fernandes L."/>
            <person name="Derengowski L.S."/>
            <person name="Ferreira K.S."/>
            <person name="Souza R.C."/>
            <person name="Ruiz J.C."/>
            <person name="de Andrade N.C."/>
            <person name="Paes H.C."/>
            <person name="Nicola A.M."/>
            <person name="Albuquerque P."/>
            <person name="Gerber A.L."/>
            <person name="Martins V.P."/>
            <person name="Peconick L.D."/>
            <person name="Neto A.V."/>
            <person name="Chaucanez C.B."/>
            <person name="Silva P.A."/>
            <person name="Cunha O.L."/>
            <person name="de Oliveira F.F."/>
            <person name="dos Santos T.C."/>
            <person name="Barros A.L."/>
            <person name="Soares M.A."/>
            <person name="de Oliveira L.M."/>
            <person name="Marini M.M."/>
            <person name="Villalobos-Duno H."/>
            <person name="Cunha M.M."/>
            <person name="de Hoog S."/>
            <person name="da Silveira J.F."/>
            <person name="Henrissat B."/>
            <person name="Nino-Vega G.A."/>
            <person name="Cisalpino P.S."/>
            <person name="Mora-Montes H.M."/>
            <person name="Almeida S.R."/>
            <person name="Stajich J.E."/>
            <person name="Lopes-Bezerra L.M."/>
            <person name="Vasconcelos A.T."/>
            <person name="Felipe M.S."/>
        </authorList>
    </citation>
    <scope>NUCLEOTIDE SEQUENCE [LARGE SCALE GENOMIC DNA]</scope>
    <source>
        <strain evidence="9 10">5110</strain>
    </source>
</reference>
<evidence type="ECO:0000259" key="8">
    <source>
        <dbReference type="PROSITE" id="PS50850"/>
    </source>
</evidence>
<evidence type="ECO:0000313" key="9">
    <source>
        <dbReference type="EMBL" id="KIH93022.1"/>
    </source>
</evidence>
<dbReference type="Pfam" id="PF07690">
    <property type="entry name" value="MFS_1"/>
    <property type="match status" value="1"/>
</dbReference>
<keyword evidence="5 7" id="KW-0472">Membrane</keyword>
<evidence type="ECO:0000256" key="6">
    <source>
        <dbReference type="SAM" id="MobiDB-lite"/>
    </source>
</evidence>
<evidence type="ECO:0000256" key="1">
    <source>
        <dbReference type="ARBA" id="ARBA00004141"/>
    </source>
</evidence>
<evidence type="ECO:0000256" key="5">
    <source>
        <dbReference type="ARBA" id="ARBA00023136"/>
    </source>
</evidence>
<dbReference type="GO" id="GO:0022857">
    <property type="term" value="F:transmembrane transporter activity"/>
    <property type="evidence" value="ECO:0007669"/>
    <property type="project" value="InterPro"/>
</dbReference>
<dbReference type="FunFam" id="1.20.1250.20:FF:000013">
    <property type="entry name" value="MFS general substrate transporter"/>
    <property type="match status" value="1"/>
</dbReference>
<feature type="transmembrane region" description="Helical" evidence="7">
    <location>
        <begin position="177"/>
        <end position="199"/>
    </location>
</feature>
<gene>
    <name evidence="9" type="ORF">SPBR_02560</name>
</gene>
<dbReference type="HOGENOM" id="CLU_001265_0_1_1"/>
<feature type="transmembrane region" description="Helical" evidence="7">
    <location>
        <begin position="265"/>
        <end position="287"/>
    </location>
</feature>
<name>A0A0C2J7L9_9PEZI</name>
<feature type="transmembrane region" description="Helical" evidence="7">
    <location>
        <begin position="536"/>
        <end position="557"/>
    </location>
</feature>
<dbReference type="InterPro" id="IPR036259">
    <property type="entry name" value="MFS_trans_sf"/>
</dbReference>
<evidence type="ECO:0000256" key="2">
    <source>
        <dbReference type="ARBA" id="ARBA00022448"/>
    </source>
</evidence>
<organism evidence="9 10">
    <name type="scientific">Sporothrix brasiliensis 5110</name>
    <dbReference type="NCBI Taxonomy" id="1398154"/>
    <lineage>
        <taxon>Eukaryota</taxon>
        <taxon>Fungi</taxon>
        <taxon>Dikarya</taxon>
        <taxon>Ascomycota</taxon>
        <taxon>Pezizomycotina</taxon>
        <taxon>Sordariomycetes</taxon>
        <taxon>Sordariomycetidae</taxon>
        <taxon>Ophiostomatales</taxon>
        <taxon>Ophiostomataceae</taxon>
        <taxon>Sporothrix</taxon>
    </lineage>
</organism>
<dbReference type="InterPro" id="IPR011701">
    <property type="entry name" value="MFS"/>
</dbReference>
<evidence type="ECO:0000313" key="10">
    <source>
        <dbReference type="Proteomes" id="UP000031575"/>
    </source>
</evidence>
<feature type="region of interest" description="Disordered" evidence="6">
    <location>
        <begin position="566"/>
        <end position="630"/>
    </location>
</feature>
<keyword evidence="4 7" id="KW-1133">Transmembrane helix</keyword>
<feature type="domain" description="Major facilitator superfamily (MFS) profile" evidence="8">
    <location>
        <begin position="138"/>
        <end position="562"/>
    </location>
</feature>
<dbReference type="GO" id="GO:0016020">
    <property type="term" value="C:membrane"/>
    <property type="evidence" value="ECO:0007669"/>
    <property type="project" value="UniProtKB-SubCell"/>
</dbReference>
<feature type="transmembrane region" description="Helical" evidence="7">
    <location>
        <begin position="440"/>
        <end position="460"/>
    </location>
</feature>
<feature type="compositionally biased region" description="Low complexity" evidence="6">
    <location>
        <begin position="17"/>
        <end position="28"/>
    </location>
</feature>
<evidence type="ECO:0000256" key="3">
    <source>
        <dbReference type="ARBA" id="ARBA00022692"/>
    </source>
</evidence>
<feature type="transmembrane region" description="Helical" evidence="7">
    <location>
        <begin position="472"/>
        <end position="493"/>
    </location>
</feature>
<feature type="transmembrane region" description="Helical" evidence="7">
    <location>
        <begin position="230"/>
        <end position="253"/>
    </location>
</feature>
<keyword evidence="10" id="KW-1185">Reference proteome</keyword>
<dbReference type="FunFam" id="1.20.1250.20:FF:000018">
    <property type="entry name" value="MFS transporter permease"/>
    <property type="match status" value="1"/>
</dbReference>
<protein>
    <submittedName>
        <fullName evidence="9">Major Facilitator Superfamily protein</fullName>
    </submittedName>
</protein>
<feature type="transmembrane region" description="Helical" evidence="7">
    <location>
        <begin position="505"/>
        <end position="524"/>
    </location>
</feature>
<dbReference type="Proteomes" id="UP000031575">
    <property type="component" value="Unassembled WGS sequence"/>
</dbReference>
<dbReference type="AlphaFoldDB" id="A0A0C2J7L9"/>
<dbReference type="PANTHER" id="PTHR43791">
    <property type="entry name" value="PERMEASE-RELATED"/>
    <property type="match status" value="1"/>
</dbReference>
<dbReference type="RefSeq" id="XP_040621032.1">
    <property type="nucleotide sequence ID" value="XM_040760863.1"/>
</dbReference>
<feature type="compositionally biased region" description="Acidic residues" evidence="6">
    <location>
        <begin position="576"/>
        <end position="604"/>
    </location>
</feature>
<evidence type="ECO:0000256" key="4">
    <source>
        <dbReference type="ARBA" id="ARBA00022989"/>
    </source>
</evidence>
<proteinExistence type="predicted"/>
<keyword evidence="2" id="KW-0813">Transport</keyword>
<dbReference type="EMBL" id="AWTV01000006">
    <property type="protein sequence ID" value="KIH93022.1"/>
    <property type="molecule type" value="Genomic_DNA"/>
</dbReference>
<comment type="caution">
    <text evidence="9">The sequence shown here is derived from an EMBL/GenBank/DDBJ whole genome shotgun (WGS) entry which is preliminary data.</text>
</comment>
<feature type="transmembrane region" description="Helical" evidence="7">
    <location>
        <begin position="206"/>
        <end position="224"/>
    </location>
</feature>